<evidence type="ECO:0000313" key="4">
    <source>
        <dbReference type="Proteomes" id="UP000075881"/>
    </source>
</evidence>
<feature type="chain" id="PRO_5008125134" description="Secreted protein" evidence="2">
    <location>
        <begin position="24"/>
        <end position="172"/>
    </location>
</feature>
<keyword evidence="2" id="KW-0732">Signal</keyword>
<evidence type="ECO:0008006" key="5">
    <source>
        <dbReference type="Google" id="ProtNLM"/>
    </source>
</evidence>
<evidence type="ECO:0000313" key="3">
    <source>
        <dbReference type="EnsemblMetazoa" id="ACHR005808-PA"/>
    </source>
</evidence>
<name>A0A182K4X3_9DIPT</name>
<feature type="signal peptide" evidence="2">
    <location>
        <begin position="1"/>
        <end position="23"/>
    </location>
</feature>
<reference evidence="3" key="2">
    <citation type="submission" date="2020-05" db="UniProtKB">
        <authorList>
            <consortium name="EnsemblMetazoa"/>
        </authorList>
    </citation>
    <scope>IDENTIFICATION</scope>
    <source>
        <strain evidence="3">ACHKN1017</strain>
    </source>
</reference>
<sequence length="172" mass="19872">MITHWTLIVLVAVAFTGPYMALARPLEPEAPAEVYNELAEEFQRLHNQEIRFLQYLSVQAERQQREEAYLQAQREQQLALDARSALLDDTGSLLDDIPQEYGRAEEGTANGSGRNLNGFGHESVTQSEPVQKEIPHQKSKNDKKNNHYMSLCHFKLCNMGRKRNQRFPQFWN</sequence>
<feature type="compositionally biased region" description="Basic and acidic residues" evidence="1">
    <location>
        <begin position="130"/>
        <end position="145"/>
    </location>
</feature>
<keyword evidence="4" id="KW-1185">Reference proteome</keyword>
<dbReference type="EnsemblMetazoa" id="ACHR005808-RA">
    <property type="protein sequence ID" value="ACHR005808-PA"/>
    <property type="gene ID" value="ACHR005808"/>
</dbReference>
<accession>A0A182K4X3</accession>
<organism evidence="3 4">
    <name type="scientific">Anopheles christyi</name>
    <dbReference type="NCBI Taxonomy" id="43041"/>
    <lineage>
        <taxon>Eukaryota</taxon>
        <taxon>Metazoa</taxon>
        <taxon>Ecdysozoa</taxon>
        <taxon>Arthropoda</taxon>
        <taxon>Hexapoda</taxon>
        <taxon>Insecta</taxon>
        <taxon>Pterygota</taxon>
        <taxon>Neoptera</taxon>
        <taxon>Endopterygota</taxon>
        <taxon>Diptera</taxon>
        <taxon>Nematocera</taxon>
        <taxon>Culicoidea</taxon>
        <taxon>Culicidae</taxon>
        <taxon>Anophelinae</taxon>
        <taxon>Anopheles</taxon>
    </lineage>
</organism>
<evidence type="ECO:0000256" key="2">
    <source>
        <dbReference type="SAM" id="SignalP"/>
    </source>
</evidence>
<dbReference type="AlphaFoldDB" id="A0A182K4X3"/>
<dbReference type="Proteomes" id="UP000075881">
    <property type="component" value="Unassembled WGS sequence"/>
</dbReference>
<dbReference type="VEuPathDB" id="VectorBase:ACHR005808"/>
<protein>
    <recommendedName>
        <fullName evidence="5">Secreted protein</fullName>
    </recommendedName>
</protein>
<proteinExistence type="predicted"/>
<reference evidence="4" key="1">
    <citation type="submission" date="2013-03" db="EMBL/GenBank/DDBJ databases">
        <title>The Genome Sequence of Anopheles christyi ACHKN1017.</title>
        <authorList>
            <consortium name="The Broad Institute Genomics Platform"/>
            <person name="Neafsey D.E."/>
            <person name="Besansky N."/>
            <person name="Walker B."/>
            <person name="Young S.K."/>
            <person name="Zeng Q."/>
            <person name="Gargeya S."/>
            <person name="Fitzgerald M."/>
            <person name="Haas B."/>
            <person name="Abouelleil A."/>
            <person name="Allen A.W."/>
            <person name="Alvarado L."/>
            <person name="Arachchi H.M."/>
            <person name="Berlin A.M."/>
            <person name="Chapman S.B."/>
            <person name="Gainer-Dewar J."/>
            <person name="Goldberg J."/>
            <person name="Griggs A."/>
            <person name="Gujja S."/>
            <person name="Hansen M."/>
            <person name="Howarth C."/>
            <person name="Imamovic A."/>
            <person name="Ireland A."/>
            <person name="Larimer J."/>
            <person name="McCowan C."/>
            <person name="Murphy C."/>
            <person name="Pearson M."/>
            <person name="Poon T.W."/>
            <person name="Priest M."/>
            <person name="Roberts A."/>
            <person name="Saif S."/>
            <person name="Shea T."/>
            <person name="Sisk P."/>
            <person name="Sykes S."/>
            <person name="Wortman J."/>
            <person name="Nusbaum C."/>
            <person name="Birren B."/>
        </authorList>
    </citation>
    <scope>NUCLEOTIDE SEQUENCE [LARGE SCALE GENOMIC DNA]</scope>
    <source>
        <strain evidence="4">ACHKN1017</strain>
    </source>
</reference>
<feature type="region of interest" description="Disordered" evidence="1">
    <location>
        <begin position="103"/>
        <end position="145"/>
    </location>
</feature>
<evidence type="ECO:0000256" key="1">
    <source>
        <dbReference type="SAM" id="MobiDB-lite"/>
    </source>
</evidence>